<comment type="caution">
    <text evidence="1">The sequence shown here is derived from an EMBL/GenBank/DDBJ whole genome shotgun (WGS) entry which is preliminary data.</text>
</comment>
<protein>
    <submittedName>
        <fullName evidence="1">Uncharacterized protein</fullName>
    </submittedName>
</protein>
<accession>A0A0F9U1B1</accession>
<evidence type="ECO:0000313" key="1">
    <source>
        <dbReference type="EMBL" id="KKN87030.1"/>
    </source>
</evidence>
<proteinExistence type="predicted"/>
<organism evidence="1">
    <name type="scientific">marine sediment metagenome</name>
    <dbReference type="NCBI Taxonomy" id="412755"/>
    <lineage>
        <taxon>unclassified sequences</taxon>
        <taxon>metagenomes</taxon>
        <taxon>ecological metagenomes</taxon>
    </lineage>
</organism>
<sequence length="84" mass="10064">MSCELCEPKRDTEWIDKLPAGFDFNVFRCRAHNEFMIVSKHHGDWEPHEWILVAMLRDILFPGKEIRWEQQSIRDHPHVHIVGT</sequence>
<dbReference type="EMBL" id="LAZR01000142">
    <property type="protein sequence ID" value="KKN87030.1"/>
    <property type="molecule type" value="Genomic_DNA"/>
</dbReference>
<dbReference type="AlphaFoldDB" id="A0A0F9U1B1"/>
<reference evidence="1" key="1">
    <citation type="journal article" date="2015" name="Nature">
        <title>Complex archaea that bridge the gap between prokaryotes and eukaryotes.</title>
        <authorList>
            <person name="Spang A."/>
            <person name="Saw J.H."/>
            <person name="Jorgensen S.L."/>
            <person name="Zaremba-Niedzwiedzka K."/>
            <person name="Martijn J."/>
            <person name="Lind A.E."/>
            <person name="van Eijk R."/>
            <person name="Schleper C."/>
            <person name="Guy L."/>
            <person name="Ettema T.J."/>
        </authorList>
    </citation>
    <scope>NUCLEOTIDE SEQUENCE</scope>
</reference>
<name>A0A0F9U1B1_9ZZZZ</name>
<gene>
    <name evidence="1" type="ORF">LCGC14_0262990</name>
</gene>